<name>A0A0B2X3M4_METAS</name>
<dbReference type="Proteomes" id="UP000030816">
    <property type="component" value="Unassembled WGS sequence"/>
</dbReference>
<keyword evidence="3" id="KW-1185">Reference proteome</keyword>
<dbReference type="RefSeq" id="XP_040681090.1">
    <property type="nucleotide sequence ID" value="XM_040820747.1"/>
</dbReference>
<feature type="compositionally biased region" description="Polar residues" evidence="1">
    <location>
        <begin position="154"/>
        <end position="163"/>
    </location>
</feature>
<dbReference type="InterPro" id="IPR011990">
    <property type="entry name" value="TPR-like_helical_dom_sf"/>
</dbReference>
<sequence length="364" mass="39416">MRLLDKLKKRDQPDGNADSASKDGGRGSNVADFLFIRTDTAGQEVIQPPNDGREQRHLLSPKTSVRSSPRRSLDVFRPSRSRSESVSSQASHSSRRRLADRLHLGKTAESSENVPDNLPAITGADAADQSQWEQRATMLAGQNELARTRPDSPTPSEGTSQMSLGPGGMARKRSASTSKAIDDDIQDAIRLHEEGKYGQSTQIFRRLADPEGANNPLSQVLYGLALRHGWGCDADPASAVKYLTAAASNSANVEKLALEAGMKKGGANKGELVLAIFELGNCFRYGWGIEKDPVAARQYYETAANLGDSDAMNEAALCYLEGIGGKKDKVSHAPMTPDLHAHTATRQHILRTKDKNAQASTYTF</sequence>
<dbReference type="SUPFAM" id="SSF81901">
    <property type="entry name" value="HCP-like"/>
    <property type="match status" value="1"/>
</dbReference>
<evidence type="ECO:0000256" key="1">
    <source>
        <dbReference type="SAM" id="MobiDB-lite"/>
    </source>
</evidence>
<dbReference type="PANTHER" id="PTHR43628">
    <property type="entry name" value="ACTIVATOR OF C KINASE PROTEIN 1-RELATED"/>
    <property type="match status" value="1"/>
</dbReference>
<evidence type="ECO:0000313" key="2">
    <source>
        <dbReference type="EMBL" id="KHO00025.1"/>
    </source>
</evidence>
<feature type="region of interest" description="Disordered" evidence="1">
    <location>
        <begin position="1"/>
        <end position="98"/>
    </location>
</feature>
<comment type="caution">
    <text evidence="2">The sequence shown here is derived from an EMBL/GenBank/DDBJ whole genome shotgun (WGS) entry which is preliminary data.</text>
</comment>
<dbReference type="PANTHER" id="PTHR43628:SF1">
    <property type="entry name" value="CHITIN SYNTHASE REGULATORY FACTOR 2-RELATED"/>
    <property type="match status" value="1"/>
</dbReference>
<dbReference type="GO" id="GO:0010972">
    <property type="term" value="P:negative regulation of G2/M transition of mitotic cell cycle"/>
    <property type="evidence" value="ECO:0007669"/>
    <property type="project" value="TreeGrafter"/>
</dbReference>
<dbReference type="HOGENOM" id="CLU_033724_0_0_1"/>
<gene>
    <name evidence="2" type="ORF">MAM_01948</name>
</gene>
<dbReference type="Gene3D" id="1.25.40.10">
    <property type="entry name" value="Tetratricopeptide repeat domain"/>
    <property type="match status" value="1"/>
</dbReference>
<accession>A0A0B2X3M4</accession>
<dbReference type="OrthoDB" id="2148946at2759"/>
<dbReference type="SMART" id="SM00671">
    <property type="entry name" value="SEL1"/>
    <property type="match status" value="2"/>
</dbReference>
<evidence type="ECO:0000313" key="3">
    <source>
        <dbReference type="Proteomes" id="UP000030816"/>
    </source>
</evidence>
<dbReference type="InterPro" id="IPR006597">
    <property type="entry name" value="Sel1-like"/>
</dbReference>
<dbReference type="Pfam" id="PF08238">
    <property type="entry name" value="Sel1"/>
    <property type="match status" value="3"/>
</dbReference>
<protein>
    <submittedName>
        <fullName evidence="2">Tetratricopeptide-like helical</fullName>
    </submittedName>
</protein>
<proteinExistence type="predicted"/>
<dbReference type="InterPro" id="IPR052945">
    <property type="entry name" value="Mitotic_Regulator"/>
</dbReference>
<dbReference type="STRING" id="1081103.A0A0B2X3M4"/>
<dbReference type="GeneID" id="63736403"/>
<organism evidence="2 3">
    <name type="scientific">Metarhizium album (strain ARSEF 1941)</name>
    <dbReference type="NCBI Taxonomy" id="1081103"/>
    <lineage>
        <taxon>Eukaryota</taxon>
        <taxon>Fungi</taxon>
        <taxon>Dikarya</taxon>
        <taxon>Ascomycota</taxon>
        <taxon>Pezizomycotina</taxon>
        <taxon>Sordariomycetes</taxon>
        <taxon>Hypocreomycetidae</taxon>
        <taxon>Hypocreales</taxon>
        <taxon>Clavicipitaceae</taxon>
        <taxon>Metarhizium</taxon>
    </lineage>
</organism>
<reference evidence="2 3" key="1">
    <citation type="journal article" date="2014" name="Proc. Natl. Acad. Sci. U.S.A.">
        <title>Trajectory and genomic determinants of fungal-pathogen speciation and host adaptation.</title>
        <authorList>
            <person name="Hu X."/>
            <person name="Xiao G."/>
            <person name="Zheng P."/>
            <person name="Shang Y."/>
            <person name="Su Y."/>
            <person name="Zhang X."/>
            <person name="Liu X."/>
            <person name="Zhan S."/>
            <person name="St Leger R.J."/>
            <person name="Wang C."/>
        </authorList>
    </citation>
    <scope>NUCLEOTIDE SEQUENCE [LARGE SCALE GENOMIC DNA]</scope>
    <source>
        <strain evidence="2 3">ARSEF 1941</strain>
    </source>
</reference>
<feature type="compositionally biased region" description="Basic and acidic residues" evidence="1">
    <location>
        <begin position="1"/>
        <end position="13"/>
    </location>
</feature>
<dbReference type="AlphaFoldDB" id="A0A0B2X3M4"/>
<dbReference type="EMBL" id="AZHE01000003">
    <property type="protein sequence ID" value="KHO00025.1"/>
    <property type="molecule type" value="Genomic_DNA"/>
</dbReference>
<feature type="region of interest" description="Disordered" evidence="1">
    <location>
        <begin position="142"/>
        <end position="180"/>
    </location>
</feature>
<dbReference type="GO" id="GO:0032153">
    <property type="term" value="C:cell division site"/>
    <property type="evidence" value="ECO:0007669"/>
    <property type="project" value="TreeGrafter"/>
</dbReference>